<feature type="transmembrane region" description="Helical" evidence="8">
    <location>
        <begin position="34"/>
        <end position="51"/>
    </location>
</feature>
<gene>
    <name evidence="10" type="ORF">G7Z17_g6961</name>
</gene>
<keyword evidence="11" id="KW-1185">Reference proteome</keyword>
<feature type="transmembrane region" description="Helical" evidence="8">
    <location>
        <begin position="72"/>
        <end position="92"/>
    </location>
</feature>
<evidence type="ECO:0000256" key="9">
    <source>
        <dbReference type="SAM" id="SignalP"/>
    </source>
</evidence>
<feature type="chain" id="PRO_5040198112" description="Sulphur transport domain-containing protein" evidence="9">
    <location>
        <begin position="18"/>
        <end position="329"/>
    </location>
</feature>
<evidence type="ECO:0000256" key="3">
    <source>
        <dbReference type="ARBA" id="ARBA00022475"/>
    </source>
</evidence>
<keyword evidence="6 8" id="KW-1133">Transmembrane helix</keyword>
<keyword evidence="2" id="KW-0813">Transport</keyword>
<evidence type="ECO:0000256" key="8">
    <source>
        <dbReference type="SAM" id="Phobius"/>
    </source>
</evidence>
<dbReference type="GO" id="GO:0005886">
    <property type="term" value="C:plasma membrane"/>
    <property type="evidence" value="ECO:0007669"/>
    <property type="project" value="UniProtKB-SubCell"/>
</dbReference>
<feature type="transmembrane region" description="Helical" evidence="8">
    <location>
        <begin position="185"/>
        <end position="205"/>
    </location>
</feature>
<keyword evidence="5 8" id="KW-0812">Transmembrane</keyword>
<evidence type="ECO:0000313" key="11">
    <source>
        <dbReference type="Proteomes" id="UP000722485"/>
    </source>
</evidence>
<evidence type="ECO:0000256" key="5">
    <source>
        <dbReference type="ARBA" id="ARBA00022692"/>
    </source>
</evidence>
<comment type="subcellular location">
    <subcellularLocation>
        <location evidence="1">Cell inner membrane</location>
        <topology evidence="1">Multi-pass membrane protein</topology>
    </subcellularLocation>
</comment>
<sequence length="329" mass="33596">MATLLSGAVFGAATVAAGIVQPSTIIAQFKFEDWHMLQTFLGATASSAVIYKVAESLGYVSLKSRSSSPIGLFSQYDGNIIGGCMLGAGMAMSGSCPGTLFAQSGLGLQTGFYALGGAILGGIVHVGIVSKAIKWQKEKTGVKPHAISLDKQLGVSKGSTLFLFEAVALSVIAASVIFTNGSSDWTLFSAGSGLFLGLAQLFSILTRKSMLGVSTSFEEIGSHFWWLVQGADSNSWPSSHQNILFATGAAVGAWVLAQNVPSLVADKAIETAPVLAVAGGFIMAIGSRIAGGCTSGHGVSGLSLLSTSSLITIVSLFTAGGLIAPLVHN</sequence>
<evidence type="ECO:0000256" key="1">
    <source>
        <dbReference type="ARBA" id="ARBA00004429"/>
    </source>
</evidence>
<dbReference type="AlphaFoldDB" id="A0A9P5HC96"/>
<evidence type="ECO:0000313" key="10">
    <source>
        <dbReference type="EMBL" id="KAF7548593.1"/>
    </source>
</evidence>
<keyword evidence="9" id="KW-0732">Signal</keyword>
<dbReference type="OrthoDB" id="10254418at2759"/>
<organism evidence="10 11">
    <name type="scientific">Cylindrodendrum hubeiense</name>
    <dbReference type="NCBI Taxonomy" id="595255"/>
    <lineage>
        <taxon>Eukaryota</taxon>
        <taxon>Fungi</taxon>
        <taxon>Dikarya</taxon>
        <taxon>Ascomycota</taxon>
        <taxon>Pezizomycotina</taxon>
        <taxon>Sordariomycetes</taxon>
        <taxon>Hypocreomycetidae</taxon>
        <taxon>Hypocreales</taxon>
        <taxon>Nectriaceae</taxon>
        <taxon>Cylindrodendrum</taxon>
    </lineage>
</organism>
<evidence type="ECO:0000256" key="7">
    <source>
        <dbReference type="ARBA" id="ARBA00023136"/>
    </source>
</evidence>
<evidence type="ECO:0000256" key="6">
    <source>
        <dbReference type="ARBA" id="ARBA00022989"/>
    </source>
</evidence>
<keyword evidence="3" id="KW-1003">Cell membrane</keyword>
<feature type="transmembrane region" description="Helical" evidence="8">
    <location>
        <begin position="112"/>
        <end position="133"/>
    </location>
</feature>
<feature type="transmembrane region" description="Helical" evidence="8">
    <location>
        <begin position="272"/>
        <end position="290"/>
    </location>
</feature>
<reference evidence="10" key="1">
    <citation type="submission" date="2020-03" db="EMBL/GenBank/DDBJ databases">
        <title>Draft Genome Sequence of Cylindrodendrum hubeiense.</title>
        <authorList>
            <person name="Buettner E."/>
            <person name="Kellner H."/>
        </authorList>
    </citation>
    <scope>NUCLEOTIDE SEQUENCE</scope>
    <source>
        <strain evidence="10">IHI 201604</strain>
    </source>
</reference>
<dbReference type="PANTHER" id="PTHR30574">
    <property type="entry name" value="INNER MEMBRANE PROTEIN YEDE"/>
    <property type="match status" value="1"/>
</dbReference>
<keyword evidence="4" id="KW-0997">Cell inner membrane</keyword>
<evidence type="ECO:0000256" key="2">
    <source>
        <dbReference type="ARBA" id="ARBA00022448"/>
    </source>
</evidence>
<comment type="caution">
    <text evidence="10">The sequence shown here is derived from an EMBL/GenBank/DDBJ whole genome shotgun (WGS) entry which is preliminary data.</text>
</comment>
<dbReference type="InterPro" id="IPR007272">
    <property type="entry name" value="Sulf_transp_TsuA/YedE"/>
</dbReference>
<dbReference type="Proteomes" id="UP000722485">
    <property type="component" value="Unassembled WGS sequence"/>
</dbReference>
<dbReference type="Pfam" id="PF04143">
    <property type="entry name" value="Sulf_transp"/>
    <property type="match status" value="1"/>
</dbReference>
<dbReference type="PANTHER" id="PTHR30574:SF1">
    <property type="entry name" value="SULPHUR TRANSPORT DOMAIN-CONTAINING PROTEIN"/>
    <property type="match status" value="1"/>
</dbReference>
<proteinExistence type="predicted"/>
<evidence type="ECO:0008006" key="12">
    <source>
        <dbReference type="Google" id="ProtNLM"/>
    </source>
</evidence>
<evidence type="ECO:0000256" key="4">
    <source>
        <dbReference type="ARBA" id="ARBA00022519"/>
    </source>
</evidence>
<keyword evidence="7 8" id="KW-0472">Membrane</keyword>
<name>A0A9P5HC96_9HYPO</name>
<accession>A0A9P5HC96</accession>
<feature type="signal peptide" evidence="9">
    <location>
        <begin position="1"/>
        <end position="17"/>
    </location>
</feature>
<feature type="transmembrane region" description="Helical" evidence="8">
    <location>
        <begin position="302"/>
        <end position="327"/>
    </location>
</feature>
<feature type="transmembrane region" description="Helical" evidence="8">
    <location>
        <begin position="161"/>
        <end position="179"/>
    </location>
</feature>
<dbReference type="EMBL" id="JAANBB010000144">
    <property type="protein sequence ID" value="KAF7548593.1"/>
    <property type="molecule type" value="Genomic_DNA"/>
</dbReference>
<protein>
    <recommendedName>
        <fullName evidence="12">Sulphur transport domain-containing protein</fullName>
    </recommendedName>
</protein>